<keyword evidence="5" id="KW-0808">Transferase</keyword>
<dbReference type="GO" id="GO:0016301">
    <property type="term" value="F:kinase activity"/>
    <property type="evidence" value="ECO:0007669"/>
    <property type="project" value="UniProtKB-KW"/>
</dbReference>
<dbReference type="RefSeq" id="WP_037257754.1">
    <property type="nucleotide sequence ID" value="NZ_JALZ01000001.1"/>
</dbReference>
<dbReference type="NCBIfam" id="TIGR00229">
    <property type="entry name" value="sensory_box"/>
    <property type="match status" value="1"/>
</dbReference>
<protein>
    <submittedName>
        <fullName evidence="5">Histidine kinase</fullName>
    </submittedName>
</protein>
<dbReference type="PANTHER" id="PTHR47429">
    <property type="entry name" value="PROTEIN TWIN LOV 1"/>
    <property type="match status" value="1"/>
</dbReference>
<evidence type="ECO:0000256" key="2">
    <source>
        <dbReference type="ARBA" id="ARBA00022643"/>
    </source>
</evidence>
<dbReference type="Proteomes" id="UP000022447">
    <property type="component" value="Unassembled WGS sequence"/>
</dbReference>
<dbReference type="Gene3D" id="3.30.450.20">
    <property type="entry name" value="PAS domain"/>
    <property type="match status" value="1"/>
</dbReference>
<name>X7EN23_9RHOB</name>
<dbReference type="SUPFAM" id="SSF55785">
    <property type="entry name" value="PYP-like sensor domain (PAS domain)"/>
    <property type="match status" value="1"/>
</dbReference>
<dbReference type="OrthoDB" id="489241at2"/>
<keyword evidence="1" id="KW-0285">Flavoprotein</keyword>
<dbReference type="Pfam" id="PF13426">
    <property type="entry name" value="PAS_9"/>
    <property type="match status" value="1"/>
</dbReference>
<dbReference type="InterPro" id="IPR000014">
    <property type="entry name" value="PAS"/>
</dbReference>
<evidence type="ECO:0000256" key="1">
    <source>
        <dbReference type="ARBA" id="ARBA00022630"/>
    </source>
</evidence>
<keyword evidence="6" id="KW-1185">Reference proteome</keyword>
<dbReference type="EMBL" id="JALZ01000001">
    <property type="protein sequence ID" value="ETX16591.1"/>
    <property type="molecule type" value="Genomic_DNA"/>
</dbReference>
<evidence type="ECO:0000259" key="4">
    <source>
        <dbReference type="PROSITE" id="PS50112"/>
    </source>
</evidence>
<evidence type="ECO:0000313" key="5">
    <source>
        <dbReference type="EMBL" id="ETX16591.1"/>
    </source>
</evidence>
<dbReference type="AlphaFoldDB" id="X7EN23"/>
<evidence type="ECO:0000256" key="3">
    <source>
        <dbReference type="ARBA" id="ARBA00022991"/>
    </source>
</evidence>
<keyword evidence="5" id="KW-0418">Kinase</keyword>
<dbReference type="PANTHER" id="PTHR47429:SF2">
    <property type="entry name" value="PROTEIN TWIN LOV 1"/>
    <property type="match status" value="1"/>
</dbReference>
<keyword evidence="3" id="KW-0157">Chromophore</keyword>
<dbReference type="PROSITE" id="PS50112">
    <property type="entry name" value="PAS"/>
    <property type="match status" value="1"/>
</dbReference>
<dbReference type="eggNOG" id="COG4191">
    <property type="taxonomic scope" value="Bacteria"/>
</dbReference>
<dbReference type="STRING" id="1449350.OCH239_01845"/>
<proteinExistence type="predicted"/>
<sequence>MTETTDLPASLRDYLYRTSVPLAVSDIAGDVPLVLVNTAFCDLTGYSEDEVVGQNCRFLQSEGTAEEDRTALRDFVRGRGADNSRFPILNYKKDGSEFHNFVFMTRLRDRSGEVRFVLASQFDMTTAVQRTKIETNDETLKRTLSDVEQIGREFGLAMIGSAQMISDSVATMARLTLDDDRP</sequence>
<dbReference type="InterPro" id="IPR035965">
    <property type="entry name" value="PAS-like_dom_sf"/>
</dbReference>
<dbReference type="CDD" id="cd00130">
    <property type="entry name" value="PAS"/>
    <property type="match status" value="1"/>
</dbReference>
<feature type="domain" description="PAS" evidence="4">
    <location>
        <begin position="7"/>
        <end position="79"/>
    </location>
</feature>
<comment type="caution">
    <text evidence="5">The sequence shown here is derived from an EMBL/GenBank/DDBJ whole genome shotgun (WGS) entry which is preliminary data.</text>
</comment>
<gene>
    <name evidence="5" type="ORF">OCH239_01845</name>
</gene>
<organism evidence="5 6">
    <name type="scientific">Roseivivax halodurans JCM 10272</name>
    <dbReference type="NCBI Taxonomy" id="1449350"/>
    <lineage>
        <taxon>Bacteria</taxon>
        <taxon>Pseudomonadati</taxon>
        <taxon>Pseudomonadota</taxon>
        <taxon>Alphaproteobacteria</taxon>
        <taxon>Rhodobacterales</taxon>
        <taxon>Roseobacteraceae</taxon>
        <taxon>Roseivivax</taxon>
    </lineage>
</organism>
<keyword evidence="2" id="KW-0288">FMN</keyword>
<reference evidence="5 6" key="1">
    <citation type="submission" date="2014-01" db="EMBL/GenBank/DDBJ databases">
        <title>Roseivivax halodurans JCM 10272 Genome Sequencing.</title>
        <authorList>
            <person name="Lai Q."/>
            <person name="Li G."/>
            <person name="Shao Z."/>
        </authorList>
    </citation>
    <scope>NUCLEOTIDE SEQUENCE [LARGE SCALE GENOMIC DNA]</scope>
    <source>
        <strain evidence="5 6">JCM 10272</strain>
    </source>
</reference>
<accession>X7EN23</accession>
<evidence type="ECO:0000313" key="6">
    <source>
        <dbReference type="Proteomes" id="UP000022447"/>
    </source>
</evidence>